<name>A0AAD9ND34_9ANNE</name>
<sequence length="2552" mass="275337">MKHSKQEASQRQRVPSVLAKARGASPRKASSQTPLSKNSAKISVKSWGTLTRGGGRGAGRGNGTRGMGRSVHQSRKDRSHASAVKNISGSRSSSIDSNQGTLVGTSGRTTKTRSGSKLFSCEDSKQKSKSVRKKSIKDEKMQKERVSALKESPHNPDIDKSVNNTSVTDVDAVPALESDKHMEFEQHIMASEKCDQKFDAKTSGADCFPSLDQDHNYFAFPAIQSSDGGEVNEPCQADHITEYTGDSVSSAGVQPISVDENVANSDDPEETVKVQPETCDGQLSVDTLNKETEQGSEQSVVREENAKLVAETPTDAKEKDVHGEDLSQTANLQLDANSENANKCLPVGEKQLEEAEDKNISVAESLGESDEAVKTDSCAVEEIPSQAEVVSEDGSSKSGLASMTPAGPKRGRGRPRKQSPASEGIMQQSEQLAQKTPASVGRGRRKSSLLDAPLRNVTTIAVTTEVTQNKCENEVSMLDQAEGLSKAAEPESHGSQSKHGVVPLATAVKPRIKTRRSSSTILSGEHSETESVGSVLAKDRLSSDDGPLKLGQVEGSSSQDLSGQCQGDEDIVGEKTDLDSSGSSQSLMDIFKHTIALRQQLAKERQKWQKPEDEEASATSSVDSSFKSAFEALKKGDPLLDGEGLLVGPEQQLDEGFQVLNKSRRGSKDLRIDQGPLVCRPASETKEPACPSNRRASDDMKTANMVRGASAEEEEKTESRPHSRRSSSSVLASPTELIADDIDDTAAVGCEQQSSDVATVKKGPGKPPKKVCNTTSVPVQPSQESENIQTRVPHRRKRSRRGLHLKKMYRSVTLPESEMNSLTAADESASNVASVEDTTSVSGDEKPKVKLTRSECLMRARMCRGRKRWSRGELTRAPSAAFGHNPEEDVPMSEPVVSDEEQKVMKGNADANGRETLDEHSYTKLQDDIDDGTGIKESTELQPSDDVQGPKGNVQPVTESDVMPSDSYPTGSEEVKDEIKTEGLLESGEDKAAVIGENVAEKESSSIDCMSCDDLTKISQSGLKNVVKPDEGVQTGKPEDSTSEVTKQKKISTHMTESLDGDEARFITESKVGENGCPSSVDGSKVIRKKQNRMKRRSELDLLNDVDGSISRRKKSKVYQKAYELYGEKGLLDNALAKTLLGLGKFDAENMSRSRLVEELAQKRGSTDLLSDSSLKVMTRRKQNRYSYLFRKKRRDSRPGSPGGSRNAASSRCVLDSPKAPTQSLSSDNFTSTELETKISEIQDPESKPVAMECVPVEKGLNSSTDCKCPETGAELATMKKECSDAVVTTSSGNISTPPTSSDPATTVKTTKRKKMKPSRPIKRLVDYSKLSGSIEYMVRYCKPCSIQLIDLIKCLDALKKRQSSISEEEHSTGTVPSDDGSSAVLGMRGRKRKVHAKKSLPSAQLDMKHDESPTLKNRPTASSPNLDENVMTFLQNSSADLLSGGRKVEKETTAGVVSGECVGSEGDRTKPSDSATPCNSATVTETSSPRRSQRATMKSRYRCLFCKYTCHIRKIMEDHVYNHMNIIPYMCGLCYSIFSTRGGVRVHNRRCHPRHQPVIIKKAEVDETQYYTTVEEFFDKYGDVSSVLPIPTDDCSNSSAKSRHSAKEDDQPNDGQKAKKSARSIKSIAEHTATSGSRPQTSMAVIETVDNKASTPTNTCITPELARSAVAVIVAPRDSQLLESQATGMHTSPSRRLALPVLAVSGMSNSQLPAADSAPQTKFTGALVAGNKAAEGGISEANNARSPSETSQISVDTTEMSAALPPKRSPIILRIPKIHQWKKDYSESSDDAGSSGESEARTMDESQSDGENVGATSDQSSNQVSWMDARQAENVVQDEMKTKDEETEAVEADDEASSPMLKIVSVCSLAGKTDPVPMEQTDAKDNQETAPTTAELLENLNTMISTQHSVTDGSLEVDEVWQCLMCDDNTRLYDVMVEHIHRVHKETYWYACPYCPFGCSQPRFNMYRHMRRTHPQKADNIFVGIIDSDRYFVKKKVGVNVIGTLESADPGLLHNVKIQLPDCGTVWGKKSAAQSSGDKTETSEAASSSDAAVKAKVKQDEEPIFTRSESGKKSLKPTAHVAPAVQNKTPVREHVWSESPRGATVPVYIAENPTGASVNSASGSDGHVTRCKDVSIDEDGGCSIGRNDQSKRLADGQMGSSSLAATVVMTSSAYTAADEATNVIASGGGTSKVQPTLSSLATSVVVEPQAMPKVKPPPLIPLGVVEASQLGGHQQMVPPLQRAPSGAVAPQVIPQPAHQGSPHIVPLHSQVIGGRPRSPLAMSTPSSASATVSAHIRPSSGGPPRPVNTTLPIRSAEVQPVSIGAATKPRPAAVIGLSEEEEARRAFSVFNIGARMRQPKVGGVRTPTFQPPRAHTTPVVRPMVAPSRPAARSPPTTDLEQFKQFQLPPRPRMSLPVPPPPPPYGAHIPATAPPPYGARHMTAAVRQLPPPVAHGGVIRTMPPRLSAAPEQPPAILPIHQRSSLSGSVVCQPTAAPRQPSVVPRPAHLNHVSHWTCPYCPVPNLMTSKTLVEKHIRNCHPEHQVVYVPHNM</sequence>
<organism evidence="10 11">
    <name type="scientific">Paralvinella palmiformis</name>
    <dbReference type="NCBI Taxonomy" id="53620"/>
    <lineage>
        <taxon>Eukaryota</taxon>
        <taxon>Metazoa</taxon>
        <taxon>Spiralia</taxon>
        <taxon>Lophotrochozoa</taxon>
        <taxon>Annelida</taxon>
        <taxon>Polychaeta</taxon>
        <taxon>Sedentaria</taxon>
        <taxon>Canalipalpata</taxon>
        <taxon>Terebellida</taxon>
        <taxon>Terebelliformia</taxon>
        <taxon>Alvinellidae</taxon>
        <taxon>Paralvinella</taxon>
    </lineage>
</organism>
<evidence type="ECO:0000256" key="8">
    <source>
        <dbReference type="SAM" id="MobiDB-lite"/>
    </source>
</evidence>
<dbReference type="Proteomes" id="UP001208570">
    <property type="component" value="Unassembled WGS sequence"/>
</dbReference>
<dbReference type="EMBL" id="JAODUP010000048">
    <property type="protein sequence ID" value="KAK2165595.1"/>
    <property type="molecule type" value="Genomic_DNA"/>
</dbReference>
<feature type="region of interest" description="Disordered" evidence="8">
    <location>
        <begin position="1738"/>
        <end position="1769"/>
    </location>
</feature>
<feature type="region of interest" description="Disordered" evidence="8">
    <location>
        <begin position="867"/>
        <end position="987"/>
    </location>
</feature>
<feature type="region of interest" description="Disordered" evidence="8">
    <location>
        <begin position="2272"/>
        <end position="2307"/>
    </location>
</feature>
<keyword evidence="3" id="KW-0677">Repeat</keyword>
<feature type="compositionally biased region" description="Basic and acidic residues" evidence="8">
    <location>
        <begin position="537"/>
        <end position="547"/>
    </location>
</feature>
<feature type="compositionally biased region" description="Polar residues" evidence="8">
    <location>
        <begin position="554"/>
        <end position="565"/>
    </location>
</feature>
<evidence type="ECO:0000256" key="4">
    <source>
        <dbReference type="ARBA" id="ARBA00022771"/>
    </source>
</evidence>
<feature type="compositionally biased region" description="Basic residues" evidence="8">
    <location>
        <begin position="792"/>
        <end position="809"/>
    </location>
</feature>
<dbReference type="PANTHER" id="PTHR16515">
    <property type="entry name" value="PR DOMAIN ZINC FINGER PROTEIN"/>
    <property type="match status" value="1"/>
</dbReference>
<dbReference type="SMART" id="SM00355">
    <property type="entry name" value="ZnF_C2H2"/>
    <property type="match status" value="5"/>
</dbReference>
<evidence type="ECO:0000256" key="5">
    <source>
        <dbReference type="ARBA" id="ARBA00022833"/>
    </source>
</evidence>
<feature type="region of interest" description="Disordered" evidence="8">
    <location>
        <begin position="664"/>
        <end position="850"/>
    </location>
</feature>
<gene>
    <name evidence="10" type="ORF">LSH36_48g07033</name>
</gene>
<feature type="compositionally biased region" description="Polar residues" evidence="8">
    <location>
        <begin position="1473"/>
        <end position="1491"/>
    </location>
</feature>
<feature type="compositionally biased region" description="Acidic residues" evidence="8">
    <location>
        <begin position="1846"/>
        <end position="1857"/>
    </location>
</feature>
<reference evidence="10" key="1">
    <citation type="journal article" date="2023" name="Mol. Biol. Evol.">
        <title>Third-Generation Sequencing Reveals the Adaptive Role of the Epigenome in Three Deep-Sea Polychaetes.</title>
        <authorList>
            <person name="Perez M."/>
            <person name="Aroh O."/>
            <person name="Sun Y."/>
            <person name="Lan Y."/>
            <person name="Juniper S.K."/>
            <person name="Young C.R."/>
            <person name="Angers B."/>
            <person name="Qian P.Y."/>
        </authorList>
    </citation>
    <scope>NUCLEOTIDE SEQUENCE</scope>
    <source>
        <strain evidence="10">P08H-3</strain>
    </source>
</reference>
<feature type="compositionally biased region" description="Basic and acidic residues" evidence="8">
    <location>
        <begin position="973"/>
        <end position="987"/>
    </location>
</feature>
<feature type="region of interest" description="Disordered" evidence="8">
    <location>
        <begin position="1365"/>
        <end position="1384"/>
    </location>
</feature>
<feature type="region of interest" description="Disordered" evidence="8">
    <location>
        <begin position="2030"/>
        <end position="2081"/>
    </location>
</feature>
<evidence type="ECO:0000256" key="1">
    <source>
        <dbReference type="ARBA" id="ARBA00004123"/>
    </source>
</evidence>
<proteinExistence type="predicted"/>
<evidence type="ECO:0000256" key="2">
    <source>
        <dbReference type="ARBA" id="ARBA00022723"/>
    </source>
</evidence>
<feature type="region of interest" description="Disordered" evidence="8">
    <location>
        <begin position="289"/>
        <end position="341"/>
    </location>
</feature>
<feature type="compositionally biased region" description="Low complexity" evidence="8">
    <location>
        <begin position="88"/>
        <end position="97"/>
    </location>
</feature>
<evidence type="ECO:0000259" key="9">
    <source>
        <dbReference type="PROSITE" id="PS50157"/>
    </source>
</evidence>
<evidence type="ECO:0000256" key="6">
    <source>
        <dbReference type="ARBA" id="ARBA00023242"/>
    </source>
</evidence>
<feature type="compositionally biased region" description="Polar residues" evidence="8">
    <location>
        <begin position="326"/>
        <end position="341"/>
    </location>
</feature>
<feature type="compositionally biased region" description="Polar residues" evidence="8">
    <location>
        <begin position="1741"/>
        <end position="1761"/>
    </location>
</feature>
<accession>A0AAD9ND34</accession>
<feature type="region of interest" description="Disordered" evidence="8">
    <location>
        <begin position="1389"/>
        <end position="1427"/>
    </location>
</feature>
<evidence type="ECO:0000256" key="7">
    <source>
        <dbReference type="PROSITE-ProRule" id="PRU00042"/>
    </source>
</evidence>
<feature type="compositionally biased region" description="Polar residues" evidence="8">
    <location>
        <begin position="419"/>
        <end position="437"/>
    </location>
</feature>
<feature type="compositionally biased region" description="Basic and acidic residues" evidence="8">
    <location>
        <begin position="912"/>
        <end position="939"/>
    </location>
</feature>
<feature type="compositionally biased region" description="Polar residues" evidence="8">
    <location>
        <begin position="1220"/>
        <end position="1232"/>
    </location>
</feature>
<dbReference type="GO" id="GO:0010468">
    <property type="term" value="P:regulation of gene expression"/>
    <property type="evidence" value="ECO:0007669"/>
    <property type="project" value="TreeGrafter"/>
</dbReference>
<keyword evidence="5" id="KW-0862">Zinc</keyword>
<evidence type="ECO:0000313" key="11">
    <source>
        <dbReference type="Proteomes" id="UP001208570"/>
    </source>
</evidence>
<dbReference type="InterPro" id="IPR050331">
    <property type="entry name" value="Zinc_finger"/>
</dbReference>
<protein>
    <recommendedName>
        <fullName evidence="9">C2H2-type domain-containing protein</fullName>
    </recommendedName>
</protein>
<feature type="compositionally biased region" description="Low complexity" evidence="8">
    <location>
        <begin position="104"/>
        <end position="117"/>
    </location>
</feature>
<feature type="compositionally biased region" description="Low complexity" evidence="8">
    <location>
        <begin position="2279"/>
        <end position="2295"/>
    </location>
</feature>
<dbReference type="GO" id="GO:0008270">
    <property type="term" value="F:zinc ion binding"/>
    <property type="evidence" value="ECO:0007669"/>
    <property type="project" value="UniProtKB-KW"/>
</dbReference>
<feature type="compositionally biased region" description="Gly residues" evidence="8">
    <location>
        <begin position="51"/>
        <end position="66"/>
    </location>
</feature>
<feature type="compositionally biased region" description="Basic and acidic residues" evidence="8">
    <location>
        <begin position="314"/>
        <end position="325"/>
    </location>
</feature>
<comment type="caution">
    <text evidence="10">The sequence shown here is derived from an EMBL/GenBank/DDBJ whole genome shotgun (WGS) entry which is preliminary data.</text>
</comment>
<feature type="compositionally biased region" description="Polar residues" evidence="8">
    <location>
        <begin position="1415"/>
        <end position="1427"/>
    </location>
</feature>
<feature type="region of interest" description="Disordered" evidence="8">
    <location>
        <begin position="1188"/>
        <end position="1232"/>
    </location>
</feature>
<dbReference type="PROSITE" id="PS00028">
    <property type="entry name" value="ZINC_FINGER_C2H2_1"/>
    <property type="match status" value="1"/>
</dbReference>
<feature type="compositionally biased region" description="Basic and acidic residues" evidence="8">
    <location>
        <begin position="602"/>
        <end position="611"/>
    </location>
</feature>
<feature type="region of interest" description="Disordered" evidence="8">
    <location>
        <begin position="602"/>
        <end position="624"/>
    </location>
</feature>
<dbReference type="Gene3D" id="3.30.160.60">
    <property type="entry name" value="Classic Zinc Finger"/>
    <property type="match status" value="2"/>
</dbReference>
<feature type="region of interest" description="Disordered" evidence="8">
    <location>
        <begin position="1460"/>
        <end position="1495"/>
    </location>
</feature>
<keyword evidence="11" id="KW-1185">Reference proteome</keyword>
<feature type="compositionally biased region" description="Polar residues" evidence="8">
    <location>
        <begin position="1815"/>
        <end position="1826"/>
    </location>
</feature>
<feature type="compositionally biased region" description="Basic and acidic residues" evidence="8">
    <location>
        <begin position="1"/>
        <end position="10"/>
    </location>
</feature>
<feature type="compositionally biased region" description="Basic residues" evidence="8">
    <location>
        <begin position="1389"/>
        <end position="1399"/>
    </location>
</feature>
<feature type="domain" description="C2H2-type" evidence="9">
    <location>
        <begin position="1530"/>
        <end position="1558"/>
    </location>
</feature>
<keyword evidence="4 7" id="KW-0863">Zinc-finger</keyword>
<evidence type="ECO:0000313" key="10">
    <source>
        <dbReference type="EMBL" id="KAK2165595.1"/>
    </source>
</evidence>
<feature type="region of interest" description="Disordered" evidence="8">
    <location>
        <begin position="481"/>
        <end position="584"/>
    </location>
</feature>
<feature type="compositionally biased region" description="Polar residues" evidence="8">
    <location>
        <begin position="818"/>
        <end position="842"/>
    </location>
</feature>
<feature type="region of interest" description="Disordered" evidence="8">
    <location>
        <begin position="1028"/>
        <end position="1057"/>
    </location>
</feature>
<feature type="region of interest" description="Disordered" evidence="8">
    <location>
        <begin position="1783"/>
        <end position="1857"/>
    </location>
</feature>
<feature type="region of interest" description="Disordered" evidence="8">
    <location>
        <begin position="1"/>
        <end position="164"/>
    </location>
</feature>
<dbReference type="GO" id="GO:0005634">
    <property type="term" value="C:nucleus"/>
    <property type="evidence" value="ECO:0007669"/>
    <property type="project" value="UniProtKB-SubCell"/>
</dbReference>
<feature type="compositionally biased region" description="Polar residues" evidence="8">
    <location>
        <begin position="28"/>
        <end position="41"/>
    </location>
</feature>
<feature type="region of interest" description="Disordered" evidence="8">
    <location>
        <begin position="355"/>
        <end position="451"/>
    </location>
</feature>
<feature type="compositionally biased region" description="Low complexity" evidence="8">
    <location>
        <begin position="2044"/>
        <end position="2055"/>
    </location>
</feature>
<keyword evidence="2" id="KW-0479">Metal-binding</keyword>
<comment type="subcellular location">
    <subcellularLocation>
        <location evidence="1">Nucleus</location>
    </subcellularLocation>
</comment>
<feature type="compositionally biased region" description="Polar residues" evidence="8">
    <location>
        <begin position="772"/>
        <end position="790"/>
    </location>
</feature>
<keyword evidence="6" id="KW-0539">Nucleus</keyword>
<dbReference type="InterPro" id="IPR013087">
    <property type="entry name" value="Znf_C2H2_type"/>
</dbReference>
<evidence type="ECO:0000256" key="3">
    <source>
        <dbReference type="ARBA" id="ARBA00022737"/>
    </source>
</evidence>
<feature type="region of interest" description="Disordered" evidence="8">
    <location>
        <begin position="1593"/>
        <end position="1625"/>
    </location>
</feature>
<dbReference type="PANTHER" id="PTHR16515:SF49">
    <property type="entry name" value="GASTRULA ZINC FINGER PROTEIN XLCGF49.1-LIKE-RELATED"/>
    <property type="match status" value="1"/>
</dbReference>
<dbReference type="PROSITE" id="PS50157">
    <property type="entry name" value="ZINC_FINGER_C2H2_2"/>
    <property type="match status" value="1"/>
</dbReference>
<feature type="compositionally biased region" description="Basic and acidic residues" evidence="8">
    <location>
        <begin position="136"/>
        <end position="160"/>
    </location>
</feature>